<dbReference type="GO" id="GO:0016787">
    <property type="term" value="F:hydrolase activity"/>
    <property type="evidence" value="ECO:0007669"/>
    <property type="project" value="InterPro"/>
</dbReference>
<dbReference type="PANTHER" id="PTHR46623:SF6">
    <property type="entry name" value="ALPHA_BETA-HYDROLASES SUPERFAMILY PROTEIN"/>
    <property type="match status" value="1"/>
</dbReference>
<dbReference type="PANTHER" id="PTHR46623">
    <property type="entry name" value="CARBOXYMETHYLENEBUTENOLIDASE-RELATED"/>
    <property type="match status" value="1"/>
</dbReference>
<comment type="caution">
    <text evidence="2">The sequence shown here is derived from an EMBL/GenBank/DDBJ whole genome shotgun (WGS) entry which is preliminary data.</text>
</comment>
<dbReference type="AlphaFoldDB" id="A0A4R1K1Z7"/>
<dbReference type="OrthoDB" id="9787933at2"/>
<reference evidence="2 3" key="1">
    <citation type="submission" date="2019-03" db="EMBL/GenBank/DDBJ databases">
        <title>Genomic Encyclopedia of Type Strains, Phase IV (KMG-IV): sequencing the most valuable type-strain genomes for metagenomic binning, comparative biology and taxonomic classification.</title>
        <authorList>
            <person name="Goeker M."/>
        </authorList>
    </citation>
    <scope>NUCLEOTIDE SEQUENCE [LARGE SCALE GENOMIC DNA]</scope>
    <source>
        <strain evidence="2 3">DSM 18577</strain>
    </source>
</reference>
<name>A0A4R1K1Z7_9GAMM</name>
<dbReference type="InterPro" id="IPR029058">
    <property type="entry name" value="AB_hydrolase_fold"/>
</dbReference>
<dbReference type="SUPFAM" id="SSF53474">
    <property type="entry name" value="alpha/beta-Hydrolases"/>
    <property type="match status" value="1"/>
</dbReference>
<dbReference type="Pfam" id="PF01738">
    <property type="entry name" value="DLH"/>
    <property type="match status" value="1"/>
</dbReference>
<keyword evidence="3" id="KW-1185">Reference proteome</keyword>
<proteinExistence type="predicted"/>
<evidence type="ECO:0000259" key="1">
    <source>
        <dbReference type="Pfam" id="PF01738"/>
    </source>
</evidence>
<organism evidence="2 3">
    <name type="scientific">Celerinatantimonas diazotrophica</name>
    <dbReference type="NCBI Taxonomy" id="412034"/>
    <lineage>
        <taxon>Bacteria</taxon>
        <taxon>Pseudomonadati</taxon>
        <taxon>Pseudomonadota</taxon>
        <taxon>Gammaproteobacteria</taxon>
        <taxon>Celerinatantimonadaceae</taxon>
        <taxon>Celerinatantimonas</taxon>
    </lineage>
</organism>
<dbReference type="Gene3D" id="3.40.50.1820">
    <property type="entry name" value="alpha/beta hydrolase"/>
    <property type="match status" value="1"/>
</dbReference>
<evidence type="ECO:0000313" key="2">
    <source>
        <dbReference type="EMBL" id="TCK57837.1"/>
    </source>
</evidence>
<dbReference type="Proteomes" id="UP000295565">
    <property type="component" value="Unassembled WGS sequence"/>
</dbReference>
<accession>A0A4R1K1Z7</accession>
<dbReference type="InterPro" id="IPR002925">
    <property type="entry name" value="Dienelactn_hydro"/>
</dbReference>
<protein>
    <submittedName>
        <fullName evidence="2">Carboxymethylenebutenolidase</fullName>
    </submittedName>
</protein>
<gene>
    <name evidence="2" type="ORF">EV690_1534</name>
</gene>
<sequence length="232" mass="25314">MQPNWIKLLRDEDFNGYLSLPPAGKGPGLVLIQEIWGVNAHIRAVADSYAQAGFVVLCPDVFFRLSPMLDLNYDEPGTQKAFECNSKLDVAQAVKDLCVAVDVLKNRPEVTDKVGIIGYCLGGKLAYLTAAASDVNAAVCYYGGGISNYLDQAQNLTQPVIFHHGEHDDHIPQSDVAKIKSAFAEHDNATFYDYSDAGHGFNCWGRPGMYHQPSAALAQGRSLAFLAKQLCF</sequence>
<dbReference type="RefSeq" id="WP_131912373.1">
    <property type="nucleotide sequence ID" value="NZ_OU594967.1"/>
</dbReference>
<dbReference type="InterPro" id="IPR051049">
    <property type="entry name" value="Dienelactone_hydrolase-like"/>
</dbReference>
<feature type="domain" description="Dienelactone hydrolase" evidence="1">
    <location>
        <begin position="14"/>
        <end position="228"/>
    </location>
</feature>
<dbReference type="EMBL" id="SMGD01000012">
    <property type="protein sequence ID" value="TCK57837.1"/>
    <property type="molecule type" value="Genomic_DNA"/>
</dbReference>
<evidence type="ECO:0000313" key="3">
    <source>
        <dbReference type="Proteomes" id="UP000295565"/>
    </source>
</evidence>